<dbReference type="HAMAP" id="MF_01987">
    <property type="entry name" value="Ribokinase"/>
    <property type="match status" value="1"/>
</dbReference>
<keyword evidence="14" id="KW-0812">Transmembrane</keyword>
<comment type="function">
    <text evidence="13">Catalyzes the phosphorylation of ribose at O-5 in a reaction requiring ATP and magnesium. The resulting D-ribose-5-phosphate can then be used either for sythesis of nucleotides, histidine, and tryptophan, or as a component of the pentose phosphate pathway.</text>
</comment>
<evidence type="ECO:0000256" key="3">
    <source>
        <dbReference type="ARBA" id="ARBA00016943"/>
    </source>
</evidence>
<gene>
    <name evidence="13" type="primary">RBKS</name>
</gene>
<keyword evidence="6 13" id="KW-0479">Metal-binding</keyword>
<dbReference type="Ensembl" id="ENSEBUT00000013425.1">
    <property type="protein sequence ID" value="ENSEBUP00000012849.1"/>
    <property type="gene ID" value="ENSEBUG00000008134.1"/>
</dbReference>
<keyword evidence="10 13" id="KW-0460">Magnesium</keyword>
<evidence type="ECO:0000256" key="14">
    <source>
        <dbReference type="SAM" id="Phobius"/>
    </source>
</evidence>
<comment type="activity regulation">
    <text evidence="13">Activated by a monovalent cation that binds near, but not in, the active site. The most likely occupant of the site in vivo is potassium. Ion binding induces a conformational change that may alter substrate affinity.</text>
</comment>
<evidence type="ECO:0000256" key="1">
    <source>
        <dbReference type="ARBA" id="ARBA00005380"/>
    </source>
</evidence>
<feature type="binding site" evidence="13">
    <location>
        <position position="276"/>
    </location>
    <ligand>
        <name>substrate</name>
    </ligand>
</feature>
<dbReference type="PROSITE" id="PS00584">
    <property type="entry name" value="PFKB_KINASES_2"/>
    <property type="match status" value="1"/>
</dbReference>
<keyword evidence="8 13" id="KW-0418">Kinase</keyword>
<keyword evidence="7 13" id="KW-0547">Nucleotide-binding</keyword>
<dbReference type="AlphaFoldDB" id="A0A8C4QBB3"/>
<keyword evidence="14" id="KW-0472">Membrane</keyword>
<dbReference type="GO" id="GO:0005634">
    <property type="term" value="C:nucleus"/>
    <property type="evidence" value="ECO:0007669"/>
    <property type="project" value="UniProtKB-SubCell"/>
</dbReference>
<evidence type="ECO:0000256" key="9">
    <source>
        <dbReference type="ARBA" id="ARBA00022840"/>
    </source>
</evidence>
<feature type="binding site" evidence="13">
    <location>
        <position position="313"/>
    </location>
    <ligand>
        <name>K(+)</name>
        <dbReference type="ChEBI" id="CHEBI:29103"/>
    </ligand>
</feature>
<dbReference type="EC" id="2.7.1.15" evidence="2 13"/>
<dbReference type="Proteomes" id="UP000694388">
    <property type="component" value="Unplaced"/>
</dbReference>
<keyword evidence="5 13" id="KW-0808">Transferase</keyword>
<evidence type="ECO:0000313" key="17">
    <source>
        <dbReference type="Proteomes" id="UP000694388"/>
    </source>
</evidence>
<comment type="subunit">
    <text evidence="13">Homodimer.</text>
</comment>
<comment type="cofactor">
    <cofactor evidence="13">
        <name>Mg(2+)</name>
        <dbReference type="ChEBI" id="CHEBI:18420"/>
    </cofactor>
    <text evidence="13">Requires a divalent cation, most likely magnesium in vivo, as an electrophilic catalyst to aid phosphoryl group transfer. It is the chelate of the metal and the nucleotide that is the actual substrate.</text>
</comment>
<keyword evidence="9 13" id="KW-0067">ATP-binding</keyword>
<evidence type="ECO:0000256" key="7">
    <source>
        <dbReference type="ARBA" id="ARBA00022741"/>
    </source>
</evidence>
<dbReference type="NCBIfam" id="TIGR02152">
    <property type="entry name" value="D_ribokin_bact"/>
    <property type="match status" value="1"/>
</dbReference>
<feature type="binding site" evidence="13">
    <location>
        <position position="270"/>
    </location>
    <ligand>
        <name>K(+)</name>
        <dbReference type="ChEBI" id="CHEBI:29103"/>
    </ligand>
</feature>
<feature type="binding site" evidence="13">
    <location>
        <position position="206"/>
    </location>
    <ligand>
        <name>ATP</name>
        <dbReference type="ChEBI" id="CHEBI:30616"/>
    </ligand>
</feature>
<dbReference type="GO" id="GO:0005829">
    <property type="term" value="C:cytosol"/>
    <property type="evidence" value="ECO:0007669"/>
    <property type="project" value="TreeGrafter"/>
</dbReference>
<dbReference type="PANTHER" id="PTHR10584:SF166">
    <property type="entry name" value="RIBOKINASE"/>
    <property type="match status" value="1"/>
</dbReference>
<dbReference type="Ensembl" id="ENSEBUT00000013447.1">
    <property type="protein sequence ID" value="ENSEBUP00000012871.1"/>
    <property type="gene ID" value="ENSEBUG00000008134.1"/>
</dbReference>
<evidence type="ECO:0000259" key="15">
    <source>
        <dbReference type="Pfam" id="PF00294"/>
    </source>
</evidence>
<dbReference type="GO" id="GO:0005524">
    <property type="term" value="F:ATP binding"/>
    <property type="evidence" value="ECO:0007669"/>
    <property type="project" value="UniProtKB-UniRule"/>
</dbReference>
<keyword evidence="17" id="KW-1185">Reference proteome</keyword>
<feature type="transmembrane region" description="Helical" evidence="14">
    <location>
        <begin position="20"/>
        <end position="38"/>
    </location>
</feature>
<comment type="catalytic activity">
    <reaction evidence="13">
        <text>D-ribose + ATP = D-ribose 5-phosphate + ADP + H(+)</text>
        <dbReference type="Rhea" id="RHEA:13697"/>
        <dbReference type="ChEBI" id="CHEBI:15378"/>
        <dbReference type="ChEBI" id="CHEBI:30616"/>
        <dbReference type="ChEBI" id="CHEBI:47013"/>
        <dbReference type="ChEBI" id="CHEBI:78346"/>
        <dbReference type="ChEBI" id="CHEBI:456216"/>
        <dbReference type="EC" id="2.7.1.15"/>
    </reaction>
</comment>
<evidence type="ECO:0000256" key="6">
    <source>
        <dbReference type="ARBA" id="ARBA00022723"/>
    </source>
</evidence>
<feature type="binding site" evidence="13">
    <location>
        <position position="317"/>
    </location>
    <ligand>
        <name>K(+)</name>
        <dbReference type="ChEBI" id="CHEBI:29103"/>
    </ligand>
</feature>
<dbReference type="GO" id="GO:0006753">
    <property type="term" value="P:nucleoside phosphate metabolic process"/>
    <property type="evidence" value="ECO:0007669"/>
    <property type="project" value="UniProtKB-ARBA"/>
</dbReference>
<keyword evidence="12 13" id="KW-0119">Carbohydrate metabolism</keyword>
<dbReference type="InterPro" id="IPR002173">
    <property type="entry name" value="Carboh/pur_kinase_PfkB_CS"/>
</dbReference>
<comment type="caution">
    <text evidence="13">Lacks conserved residue(s) required for the propagation of feature annotation.</text>
</comment>
<evidence type="ECO:0000313" key="16">
    <source>
        <dbReference type="Ensembl" id="ENSEBUP00000012826.1"/>
    </source>
</evidence>
<name>A0A8C4QBB3_EPTBU</name>
<feature type="binding site" evidence="13">
    <location>
        <begin position="275"/>
        <end position="276"/>
    </location>
    <ligand>
        <name>ATP</name>
        <dbReference type="ChEBI" id="CHEBI:30616"/>
    </ligand>
</feature>
<feature type="active site" description="Proton acceptor" evidence="13">
    <location>
        <position position="276"/>
    </location>
</feature>
<dbReference type="UniPathway" id="UPA00916">
    <property type="reaction ID" value="UER00889"/>
</dbReference>
<dbReference type="PRINTS" id="PR00990">
    <property type="entry name" value="RIBOKINASE"/>
</dbReference>
<evidence type="ECO:0000256" key="8">
    <source>
        <dbReference type="ARBA" id="ARBA00022777"/>
    </source>
</evidence>
<keyword evidence="11 13" id="KW-0630">Potassium</keyword>
<accession>A0A8C4QBB3</accession>
<evidence type="ECO:0000256" key="12">
    <source>
        <dbReference type="ARBA" id="ARBA00023277"/>
    </source>
</evidence>
<feature type="binding site" evidence="13">
    <location>
        <position position="161"/>
    </location>
    <ligand>
        <name>substrate</name>
    </ligand>
</feature>
<dbReference type="InterPro" id="IPR011877">
    <property type="entry name" value="Ribokinase"/>
</dbReference>
<dbReference type="Ensembl" id="ENSEBUT00000013402.1">
    <property type="protein sequence ID" value="ENSEBUP00000012826.1"/>
    <property type="gene ID" value="ENSEBUG00000008134.1"/>
</dbReference>
<dbReference type="GO" id="GO:0004747">
    <property type="term" value="F:ribokinase activity"/>
    <property type="evidence" value="ECO:0007669"/>
    <property type="project" value="UniProtKB-UniRule"/>
</dbReference>
<comment type="similarity">
    <text evidence="1">Belongs to the carbohydrate kinase pfkB family.</text>
</comment>
<keyword evidence="13" id="KW-0539">Nucleus</keyword>
<dbReference type="Gene3D" id="3.40.1190.20">
    <property type="match status" value="1"/>
</dbReference>
<evidence type="ECO:0000256" key="5">
    <source>
        <dbReference type="ARBA" id="ARBA00022679"/>
    </source>
</evidence>
<dbReference type="GO" id="GO:0046872">
    <property type="term" value="F:metal ion binding"/>
    <property type="evidence" value="ECO:0007669"/>
    <property type="project" value="UniProtKB-KW"/>
</dbReference>
<keyword evidence="14" id="KW-1133">Transmembrane helix</keyword>
<evidence type="ECO:0000256" key="13">
    <source>
        <dbReference type="HAMAP-Rule" id="MF_03215"/>
    </source>
</evidence>
<dbReference type="CDD" id="cd01174">
    <property type="entry name" value="ribokinase"/>
    <property type="match status" value="1"/>
</dbReference>
<evidence type="ECO:0000256" key="10">
    <source>
        <dbReference type="ARBA" id="ARBA00022842"/>
    </source>
</evidence>
<feature type="domain" description="Carbohydrate kinase PfkB" evidence="15">
    <location>
        <begin position="41"/>
        <end position="319"/>
    </location>
</feature>
<dbReference type="InterPro" id="IPR011611">
    <property type="entry name" value="PfkB_dom"/>
</dbReference>
<evidence type="ECO:0000256" key="4">
    <source>
        <dbReference type="ARBA" id="ARBA00022490"/>
    </source>
</evidence>
<dbReference type="Pfam" id="PF00294">
    <property type="entry name" value="PfkB"/>
    <property type="match status" value="1"/>
</dbReference>
<evidence type="ECO:0000256" key="11">
    <source>
        <dbReference type="ARBA" id="ARBA00022958"/>
    </source>
</evidence>
<protein>
    <recommendedName>
        <fullName evidence="3 13">Ribokinase</fullName>
        <shortName evidence="13">RK</shortName>
        <ecNumber evidence="2 13">2.7.1.15</ecNumber>
    </recommendedName>
</protein>
<comment type="similarity">
    <text evidence="13">Belongs to the carbohydrate kinase PfkB family. Ribokinase subfamily.</text>
</comment>
<dbReference type="Ensembl" id="ENSEBUT00000013411.1">
    <property type="protein sequence ID" value="ENSEBUP00000012835.1"/>
    <property type="gene ID" value="ENSEBUG00000008134.1"/>
</dbReference>
<feature type="binding site" evidence="13">
    <location>
        <begin position="60"/>
        <end position="64"/>
    </location>
    <ligand>
        <name>substrate</name>
    </ligand>
</feature>
<dbReference type="InterPro" id="IPR029056">
    <property type="entry name" value="Ribokinase-like"/>
</dbReference>
<dbReference type="FunFam" id="3.40.1190.20:FF:000010">
    <property type="entry name" value="Ribokinase"/>
    <property type="match status" value="1"/>
</dbReference>
<proteinExistence type="inferred from homology"/>
<comment type="subcellular location">
    <subcellularLocation>
        <location evidence="13">Cytoplasm</location>
    </subcellularLocation>
    <subcellularLocation>
        <location evidence="13">Nucleus</location>
    </subcellularLocation>
</comment>
<dbReference type="SUPFAM" id="SSF53613">
    <property type="entry name" value="Ribokinase-like"/>
    <property type="match status" value="1"/>
</dbReference>
<dbReference type="GO" id="GO:0019303">
    <property type="term" value="P:D-ribose catabolic process"/>
    <property type="evidence" value="ECO:0007669"/>
    <property type="project" value="UniProtKB-UniRule"/>
</dbReference>
<comment type="pathway">
    <text evidence="13">Carbohydrate metabolism; D-ribose degradation; D-ribose 5-phosphate from beta-D-ribopyranose: step 2/2.</text>
</comment>
<dbReference type="InterPro" id="IPR002139">
    <property type="entry name" value="Ribo/fructo_kinase"/>
</dbReference>
<dbReference type="PANTHER" id="PTHR10584">
    <property type="entry name" value="SUGAR KINASE"/>
    <property type="match status" value="1"/>
</dbReference>
<feature type="binding site" evidence="13">
    <location>
        <begin position="242"/>
        <end position="247"/>
    </location>
    <ligand>
        <name>ATP</name>
        <dbReference type="ChEBI" id="CHEBI:30616"/>
    </ligand>
</feature>
<feature type="binding site" evidence="13">
    <location>
        <position position="308"/>
    </location>
    <ligand>
        <name>K(+)</name>
        <dbReference type="ChEBI" id="CHEBI:29103"/>
    </ligand>
</feature>
<sequence length="329" mass="35354">PLKQSTLSNTAREPLPSPDLCLFIIVIFLYLHCLSLSFTPRLPRPGETIHGNRFFTGFGGKGANQCVQASRLGATTAILAKVGQDHFGESYIKNLKENNVNTDFVSQTDGASTGVAQITVDDEGQNSIVIVAGANLFLRPEDLVCVEEALASSKVLVCQLEVRPETTAQALRYARRHGVKTILNPAPATEDLDPELFELADILCVNETEAEMLAKQPVRNVKEAEKVALSLLKHGCQATIITLGPSGCVVAQNRDPTPHHLPSQSVQALDTTGAGDSFVGALAFYLARRPDLGLVEIAQRSCMVAAVSVTARGTQSSYPFRSSLPDVLF</sequence>
<feature type="binding site" evidence="13">
    <location>
        <position position="311"/>
    </location>
    <ligand>
        <name>K(+)</name>
        <dbReference type="ChEBI" id="CHEBI:29103"/>
    </ligand>
</feature>
<feature type="binding site" evidence="13">
    <location>
        <position position="272"/>
    </location>
    <ligand>
        <name>K(+)</name>
        <dbReference type="ChEBI" id="CHEBI:29103"/>
    </ligand>
</feature>
<reference evidence="16" key="1">
    <citation type="submission" date="2025-05" db="UniProtKB">
        <authorList>
            <consortium name="Ensembl"/>
        </authorList>
    </citation>
    <scope>IDENTIFICATION</scope>
</reference>
<keyword evidence="4 13" id="KW-0963">Cytoplasm</keyword>
<evidence type="ECO:0000256" key="2">
    <source>
        <dbReference type="ARBA" id="ARBA00012035"/>
    </source>
</evidence>
<dbReference type="GeneTree" id="ENSGT00390000005743"/>
<organism evidence="16 17">
    <name type="scientific">Eptatretus burgeri</name>
    <name type="common">Inshore hagfish</name>
    <dbReference type="NCBI Taxonomy" id="7764"/>
    <lineage>
        <taxon>Eukaryota</taxon>
        <taxon>Metazoa</taxon>
        <taxon>Chordata</taxon>
        <taxon>Craniata</taxon>
        <taxon>Vertebrata</taxon>
        <taxon>Cyclostomata</taxon>
        <taxon>Myxini</taxon>
        <taxon>Myxiniformes</taxon>
        <taxon>Myxinidae</taxon>
        <taxon>Eptatretinae</taxon>
        <taxon>Eptatretus</taxon>
    </lineage>
</organism>
<dbReference type="OMA" id="DIVLIQQ"/>